<name>I0JTD8_HALH3</name>
<dbReference type="RefSeq" id="WP_014645292.1">
    <property type="nucleotide sequence ID" value="NC_017668.1"/>
</dbReference>
<dbReference type="PATRIC" id="fig|866895.3.peg.4115"/>
<keyword evidence="3" id="KW-1185">Reference proteome</keyword>
<evidence type="ECO:0000313" key="3">
    <source>
        <dbReference type="Proteomes" id="UP000007397"/>
    </source>
</evidence>
<dbReference type="HOGENOM" id="CLU_985727_0_0_9"/>
<gene>
    <name evidence="2" type="ordered locus">HBHAL_5075</name>
</gene>
<organism evidence="2 3">
    <name type="scientific">Halobacillus halophilus (strain ATCC 35676 / DSM 2266 / JCM 20832 / KCTC 3685 / LMG 17431 / NBRC 102448 / NCIMB 2269)</name>
    <name type="common">Sporosarcina halophila</name>
    <dbReference type="NCBI Taxonomy" id="866895"/>
    <lineage>
        <taxon>Bacteria</taxon>
        <taxon>Bacillati</taxon>
        <taxon>Bacillota</taxon>
        <taxon>Bacilli</taxon>
        <taxon>Bacillales</taxon>
        <taxon>Bacillaceae</taxon>
        <taxon>Halobacillus</taxon>
    </lineage>
</organism>
<feature type="compositionally biased region" description="Polar residues" evidence="1">
    <location>
        <begin position="141"/>
        <end position="157"/>
    </location>
</feature>
<evidence type="ECO:0000313" key="2">
    <source>
        <dbReference type="EMBL" id="CCG47410.1"/>
    </source>
</evidence>
<reference evidence="2 3" key="1">
    <citation type="journal article" date="2013" name="Environ. Microbiol.">
        <title>Chloride and organic osmolytes: a hybrid strategy to cope with elevated salinities by the moderately halophilic, chloride-dependent bacterium Halobacillus halophilus.</title>
        <authorList>
            <person name="Saum S.H."/>
            <person name="Pfeiffer F."/>
            <person name="Palm P."/>
            <person name="Rampp M."/>
            <person name="Schuster S.C."/>
            <person name="Muller V."/>
            <person name="Oesterhelt D."/>
        </authorList>
    </citation>
    <scope>NUCLEOTIDE SEQUENCE [LARGE SCALE GENOMIC DNA]</scope>
    <source>
        <strain evidence="3">ATCC 35676 / DSM 2266 / JCM 20832 / KCTC 3685 / LMG 17431 / NBRC 102448 / NCIMB 2269</strain>
    </source>
</reference>
<accession>I0JTD8</accession>
<proteinExistence type="predicted"/>
<dbReference type="eggNOG" id="ENOG5032XQ2">
    <property type="taxonomic scope" value="Bacteria"/>
</dbReference>
<feature type="region of interest" description="Disordered" evidence="1">
    <location>
        <begin position="112"/>
        <end position="169"/>
    </location>
</feature>
<dbReference type="KEGG" id="hhd:HBHAL_5075"/>
<evidence type="ECO:0000256" key="1">
    <source>
        <dbReference type="SAM" id="MobiDB-lite"/>
    </source>
</evidence>
<dbReference type="Proteomes" id="UP000007397">
    <property type="component" value="Chromosome"/>
</dbReference>
<sequence length="290" mass="33566">MSIEVALFRKGDLTEEVTPDEVEGREDYDVVKKNLYCAYDECAARIEFVPRGKRREHFKTWPNEDHSEECEDFFEREQKNKSRKNLATNTRGLSDKHIDNVLRGLINSVAETEEERDERLKRQRSRRKKSNTKGTDGEIENITSVNPSTDASASLTQEGERAPTVRKRHSVSALSEDDIGSATALYEEISSIEAYEKRAIFLLEKGNTSTKIYFEENFFANSPNNVERMFKVLKELLQEGFNLVFYGIGNVERRNNEVCLVVNSYRHLRVNKKSIGKFILDTTKRDMFNK</sequence>
<dbReference type="AlphaFoldDB" id="I0JTD8"/>
<dbReference type="EMBL" id="HE717023">
    <property type="protein sequence ID" value="CCG47410.1"/>
    <property type="molecule type" value="Genomic_DNA"/>
</dbReference>
<feature type="compositionally biased region" description="Basic residues" evidence="1">
    <location>
        <begin position="121"/>
        <end position="131"/>
    </location>
</feature>
<protein>
    <submittedName>
        <fullName evidence="2">Uncharacterized protein</fullName>
    </submittedName>
</protein>